<protein>
    <submittedName>
        <fullName evidence="1">Uncharacterized protein</fullName>
    </submittedName>
</protein>
<feature type="non-terminal residue" evidence="1">
    <location>
        <position position="1"/>
    </location>
</feature>
<accession>A0A383ETK2</accession>
<sequence>ILIWSLPTTSWACLTDAIGKRSWRRVTTP</sequence>
<reference evidence="1" key="1">
    <citation type="submission" date="2018-05" db="EMBL/GenBank/DDBJ databases">
        <authorList>
            <person name="Lanie J.A."/>
            <person name="Ng W.-L."/>
            <person name="Kazmierczak K.M."/>
            <person name="Andrzejewski T.M."/>
            <person name="Davidsen T.M."/>
            <person name="Wayne K.J."/>
            <person name="Tettelin H."/>
            <person name="Glass J.I."/>
            <person name="Rusch D."/>
            <person name="Podicherti R."/>
            <person name="Tsui H.-C.T."/>
            <person name="Winkler M.E."/>
        </authorList>
    </citation>
    <scope>NUCLEOTIDE SEQUENCE</scope>
</reference>
<name>A0A383ETK2_9ZZZZ</name>
<evidence type="ECO:0000313" key="1">
    <source>
        <dbReference type="EMBL" id="SVE60262.1"/>
    </source>
</evidence>
<feature type="non-terminal residue" evidence="1">
    <location>
        <position position="29"/>
    </location>
</feature>
<gene>
    <name evidence="1" type="ORF">METZ01_LOCUS513116</name>
</gene>
<proteinExistence type="predicted"/>
<organism evidence="1">
    <name type="scientific">marine metagenome</name>
    <dbReference type="NCBI Taxonomy" id="408172"/>
    <lineage>
        <taxon>unclassified sequences</taxon>
        <taxon>metagenomes</taxon>
        <taxon>ecological metagenomes</taxon>
    </lineage>
</organism>
<dbReference type="AlphaFoldDB" id="A0A383ETK2"/>
<dbReference type="EMBL" id="UINC01228799">
    <property type="protein sequence ID" value="SVE60262.1"/>
    <property type="molecule type" value="Genomic_DNA"/>
</dbReference>